<feature type="transmembrane region" description="Helical" evidence="1">
    <location>
        <begin position="20"/>
        <end position="36"/>
    </location>
</feature>
<dbReference type="AlphaFoldDB" id="A0A5D2T8J4"/>
<reference evidence="2 3" key="1">
    <citation type="submission" date="2019-07" db="EMBL/GenBank/DDBJ databases">
        <title>WGS assembly of Gossypium mustelinum.</title>
        <authorList>
            <person name="Chen Z.J."/>
            <person name="Sreedasyam A."/>
            <person name="Ando A."/>
            <person name="Song Q."/>
            <person name="De L."/>
            <person name="Hulse-Kemp A."/>
            <person name="Ding M."/>
            <person name="Ye W."/>
            <person name="Kirkbride R."/>
            <person name="Jenkins J."/>
            <person name="Plott C."/>
            <person name="Lovell J."/>
            <person name="Lin Y.-M."/>
            <person name="Vaughn R."/>
            <person name="Liu B."/>
            <person name="Li W."/>
            <person name="Simpson S."/>
            <person name="Scheffler B."/>
            <person name="Saski C."/>
            <person name="Grover C."/>
            <person name="Hu G."/>
            <person name="Conover J."/>
            <person name="Carlson J."/>
            <person name="Shu S."/>
            <person name="Boston L."/>
            <person name="Williams M."/>
            <person name="Peterson D."/>
            <person name="Mcgee K."/>
            <person name="Jones D."/>
            <person name="Wendel J."/>
            <person name="Stelly D."/>
            <person name="Grimwood J."/>
            <person name="Schmutz J."/>
        </authorList>
    </citation>
    <scope>NUCLEOTIDE SEQUENCE [LARGE SCALE GENOMIC DNA]</scope>
    <source>
        <strain evidence="2">1408120.09</strain>
    </source>
</reference>
<organism evidence="2 3">
    <name type="scientific">Gossypium mustelinum</name>
    <name type="common">Cotton</name>
    <name type="synonym">Gossypium caicoense</name>
    <dbReference type="NCBI Taxonomy" id="34275"/>
    <lineage>
        <taxon>Eukaryota</taxon>
        <taxon>Viridiplantae</taxon>
        <taxon>Streptophyta</taxon>
        <taxon>Embryophyta</taxon>
        <taxon>Tracheophyta</taxon>
        <taxon>Spermatophyta</taxon>
        <taxon>Magnoliopsida</taxon>
        <taxon>eudicotyledons</taxon>
        <taxon>Gunneridae</taxon>
        <taxon>Pentapetalae</taxon>
        <taxon>rosids</taxon>
        <taxon>malvids</taxon>
        <taxon>Malvales</taxon>
        <taxon>Malvaceae</taxon>
        <taxon>Malvoideae</taxon>
        <taxon>Gossypium</taxon>
    </lineage>
</organism>
<dbReference type="EMBL" id="CM017658">
    <property type="protein sequence ID" value="TYI61005.1"/>
    <property type="molecule type" value="Genomic_DNA"/>
</dbReference>
<dbReference type="Proteomes" id="UP000323597">
    <property type="component" value="Chromosome D10"/>
</dbReference>
<proteinExistence type="predicted"/>
<sequence>MGAGLKKDLRAFRVGPRGSFNTLFFFLSIGVISYFTNTCHGKKEGGTSTLGKRSTTEICMLRLRRMNHSRKGVY</sequence>
<keyword evidence="3" id="KW-1185">Reference proteome</keyword>
<keyword evidence="1" id="KW-0472">Membrane</keyword>
<accession>A0A5D2T8J4</accession>
<name>A0A5D2T8J4_GOSMU</name>
<evidence type="ECO:0000256" key="1">
    <source>
        <dbReference type="SAM" id="Phobius"/>
    </source>
</evidence>
<evidence type="ECO:0008006" key="4">
    <source>
        <dbReference type="Google" id="ProtNLM"/>
    </source>
</evidence>
<keyword evidence="1" id="KW-1133">Transmembrane helix</keyword>
<gene>
    <name evidence="2" type="ORF">E1A91_D10G143900v1</name>
</gene>
<evidence type="ECO:0000313" key="2">
    <source>
        <dbReference type="EMBL" id="TYI61005.1"/>
    </source>
</evidence>
<keyword evidence="1" id="KW-0812">Transmembrane</keyword>
<protein>
    <recommendedName>
        <fullName evidence="4">Transmembrane protein</fullName>
    </recommendedName>
</protein>
<evidence type="ECO:0000313" key="3">
    <source>
        <dbReference type="Proteomes" id="UP000323597"/>
    </source>
</evidence>